<dbReference type="KEGG" id="dpd:Deipe_4393"/>
<dbReference type="SUPFAM" id="SSF50952">
    <property type="entry name" value="Soluble quinoprotein glucose dehydrogenase"/>
    <property type="match status" value="1"/>
</dbReference>
<reference evidence="4" key="1">
    <citation type="submission" date="2012-03" db="EMBL/GenBank/DDBJ databases">
        <title>Complete sequence of plasmid 1 of Deinococcus peraridilitoris DSM 19664.</title>
        <authorList>
            <person name="Lucas S."/>
            <person name="Copeland A."/>
            <person name="Lapidus A."/>
            <person name="Glavina del Rio T."/>
            <person name="Dalin E."/>
            <person name="Tice H."/>
            <person name="Bruce D."/>
            <person name="Goodwin L."/>
            <person name="Pitluck S."/>
            <person name="Peters L."/>
            <person name="Mikhailova N."/>
            <person name="Lu M."/>
            <person name="Kyrpides N."/>
            <person name="Mavromatis K."/>
            <person name="Ivanova N."/>
            <person name="Brettin T."/>
            <person name="Detter J.C."/>
            <person name="Han C."/>
            <person name="Larimer F."/>
            <person name="Land M."/>
            <person name="Hauser L."/>
            <person name="Markowitz V."/>
            <person name="Cheng J.-F."/>
            <person name="Hugenholtz P."/>
            <person name="Woyke T."/>
            <person name="Wu D."/>
            <person name="Pukall R."/>
            <person name="Steenblock K."/>
            <person name="Brambilla E."/>
            <person name="Klenk H.-P."/>
            <person name="Eisen J.A."/>
        </authorList>
    </citation>
    <scope>NUCLEOTIDE SEQUENCE [LARGE SCALE GENOMIC DNA]</scope>
    <source>
        <strain evidence="4">DSM 19664 / LMG 22246 / CIP 109416 / KR-200</strain>
        <plasmid evidence="4">Plasmid pDEIPE01</plasmid>
    </source>
</reference>
<dbReference type="OrthoDB" id="9770043at2"/>
<sequence length="529" mass="58531">MPTSKQPSPLSPTVPMVDTLLAYVGKTANPILSKIHITRKGNRRYNPEDILLPEGFEAEVVATGFNAPVHCCFDEQGNCYVSEAGHKVDSKPRVLKVNTQTGEYETFFDLPEERWIKTGAFTGACWHQGRFYFMNTDTFSRLGEDGSIEDLVTDLPGRGDHQANYPVVGPDGKIYFGQGTATNLAVVGPDDYAYEWLRLFPDFHDRPGADIILTGQNYESQNVLGSLRETVKTGAYVPYGTETHPGQVIKGTVKCNGSVLRCDPDGSNLELVAWGFRNPYGVAFHPDGRLFATEHNIDERSRRQIIGDTEDLYEVKQGEWYGWPDFAGGVRLDDPRFRGRGQEPVIANHPNPNPPKPFATFDDHAGVNGLDFCRDERFGFYGDAFIALFGDIAPVTARSPSPRGFKVVRVEMNTGRVFDFAVNKIAGPASKFPQLGLERPSHCQFGPDGALYIVDWGQIQIAPEVGGIRMPLHTGALWRVRRTQGPRGEQPQAPREISYITRNAVIYGALAAGVAVGVGLVRWALRARR</sequence>
<dbReference type="InterPro" id="IPR011041">
    <property type="entry name" value="Quinoprot_gluc/sorb_DH_b-prop"/>
</dbReference>
<evidence type="ECO:0000256" key="1">
    <source>
        <dbReference type="SAM" id="Phobius"/>
    </source>
</evidence>
<keyword evidence="1" id="KW-0812">Transmembrane</keyword>
<feature type="transmembrane region" description="Helical" evidence="1">
    <location>
        <begin position="504"/>
        <end position="525"/>
    </location>
</feature>
<name>L0A8I0_DEIPD</name>
<dbReference type="AlphaFoldDB" id="L0A8I0"/>
<evidence type="ECO:0000259" key="2">
    <source>
        <dbReference type="Pfam" id="PF07995"/>
    </source>
</evidence>
<dbReference type="Pfam" id="PF07995">
    <property type="entry name" value="GSDH"/>
    <property type="match status" value="1"/>
</dbReference>
<dbReference type="RefSeq" id="WP_015231629.1">
    <property type="nucleotide sequence ID" value="NC_019789.1"/>
</dbReference>
<keyword evidence="3" id="KW-0614">Plasmid</keyword>
<geneLocation type="plasmid" evidence="3 4">
    <name>pDEIPE01</name>
</geneLocation>
<keyword evidence="4" id="KW-1185">Reference proteome</keyword>
<proteinExistence type="predicted"/>
<protein>
    <recommendedName>
        <fullName evidence="2">Glucose/Sorbosone dehydrogenase domain-containing protein</fullName>
    </recommendedName>
</protein>
<dbReference type="PANTHER" id="PTHR33546">
    <property type="entry name" value="LARGE, MULTIFUNCTIONAL SECRETED PROTEIN-RELATED"/>
    <property type="match status" value="1"/>
</dbReference>
<organism evidence="3 4">
    <name type="scientific">Deinococcus peraridilitoris (strain DSM 19664 / LMG 22246 / CIP 109416 / KR-200)</name>
    <dbReference type="NCBI Taxonomy" id="937777"/>
    <lineage>
        <taxon>Bacteria</taxon>
        <taxon>Thermotogati</taxon>
        <taxon>Deinococcota</taxon>
        <taxon>Deinococci</taxon>
        <taxon>Deinococcales</taxon>
        <taxon>Deinococcaceae</taxon>
        <taxon>Deinococcus</taxon>
    </lineage>
</organism>
<keyword evidence="1" id="KW-0472">Membrane</keyword>
<keyword evidence="1" id="KW-1133">Transmembrane helix</keyword>
<evidence type="ECO:0000313" key="4">
    <source>
        <dbReference type="Proteomes" id="UP000010467"/>
    </source>
</evidence>
<dbReference type="InterPro" id="IPR011042">
    <property type="entry name" value="6-blade_b-propeller_TolB-like"/>
</dbReference>
<feature type="domain" description="Glucose/Sorbosone dehydrogenase" evidence="2">
    <location>
        <begin position="256"/>
        <end position="387"/>
    </location>
</feature>
<gene>
    <name evidence="3" type="ordered locus">Deipe_4393</name>
</gene>
<dbReference type="Proteomes" id="UP000010467">
    <property type="component" value="Plasmid pDEIPE01"/>
</dbReference>
<dbReference type="PATRIC" id="fig|937777.3.peg.4428"/>
<accession>L0A8I0</accession>
<dbReference type="Gene3D" id="2.120.10.30">
    <property type="entry name" value="TolB, C-terminal domain"/>
    <property type="match status" value="1"/>
</dbReference>
<dbReference type="InterPro" id="IPR012938">
    <property type="entry name" value="Glc/Sorbosone_DH"/>
</dbReference>
<dbReference type="PANTHER" id="PTHR33546:SF1">
    <property type="entry name" value="LARGE, MULTIFUNCTIONAL SECRETED PROTEIN"/>
    <property type="match status" value="1"/>
</dbReference>
<dbReference type="EMBL" id="CP003383">
    <property type="protein sequence ID" value="AFZ69729.1"/>
    <property type="molecule type" value="Genomic_DNA"/>
</dbReference>
<evidence type="ECO:0000313" key="3">
    <source>
        <dbReference type="EMBL" id="AFZ69729.1"/>
    </source>
</evidence>
<dbReference type="HOGENOM" id="CLU_030947_0_0_0"/>